<dbReference type="AlphaFoldDB" id="A0A6J5X765"/>
<organism evidence="1 2">
    <name type="scientific">Prunus armeniaca</name>
    <name type="common">Apricot</name>
    <name type="synonym">Armeniaca vulgaris</name>
    <dbReference type="NCBI Taxonomy" id="36596"/>
    <lineage>
        <taxon>Eukaryota</taxon>
        <taxon>Viridiplantae</taxon>
        <taxon>Streptophyta</taxon>
        <taxon>Embryophyta</taxon>
        <taxon>Tracheophyta</taxon>
        <taxon>Spermatophyta</taxon>
        <taxon>Magnoliopsida</taxon>
        <taxon>eudicotyledons</taxon>
        <taxon>Gunneridae</taxon>
        <taxon>Pentapetalae</taxon>
        <taxon>rosids</taxon>
        <taxon>fabids</taxon>
        <taxon>Rosales</taxon>
        <taxon>Rosaceae</taxon>
        <taxon>Amygdaloideae</taxon>
        <taxon>Amygdaleae</taxon>
        <taxon>Prunus</taxon>
    </lineage>
</organism>
<name>A0A6J5X765_PRUAR</name>
<reference evidence="2" key="1">
    <citation type="journal article" date="2020" name="Genome Biol.">
        <title>Gamete binning: chromosome-level and haplotype-resolved genome assembly enabled by high-throughput single-cell sequencing of gamete genomes.</title>
        <authorList>
            <person name="Campoy J.A."/>
            <person name="Sun H."/>
            <person name="Goel M."/>
            <person name="Jiao W.-B."/>
            <person name="Folz-Donahue K."/>
            <person name="Wang N."/>
            <person name="Rubio M."/>
            <person name="Liu C."/>
            <person name="Kukat C."/>
            <person name="Ruiz D."/>
            <person name="Huettel B."/>
            <person name="Schneeberger K."/>
        </authorList>
    </citation>
    <scope>NUCLEOTIDE SEQUENCE [LARGE SCALE GENOMIC DNA]</scope>
    <source>
        <strain evidence="2">cv. Rojo Pasion</strain>
    </source>
</reference>
<keyword evidence="2" id="KW-1185">Reference proteome</keyword>
<dbReference type="Proteomes" id="UP000507245">
    <property type="component" value="Unassembled WGS sequence"/>
</dbReference>
<dbReference type="EMBL" id="CAEKKB010000004">
    <property type="protein sequence ID" value="CAB4307712.1"/>
    <property type="molecule type" value="Genomic_DNA"/>
</dbReference>
<gene>
    <name evidence="1" type="ORF">ORAREDHAP_LOCUS26551</name>
</gene>
<protein>
    <submittedName>
        <fullName evidence="1">Uncharacterized protein</fullName>
    </submittedName>
</protein>
<accession>A0A6J5X765</accession>
<evidence type="ECO:0000313" key="2">
    <source>
        <dbReference type="Proteomes" id="UP000507245"/>
    </source>
</evidence>
<evidence type="ECO:0000313" key="1">
    <source>
        <dbReference type="EMBL" id="CAB4307712.1"/>
    </source>
</evidence>
<sequence length="53" mass="6194">MLGDNMDVCDDNGDNNFRGLDRKQAMLLEMQEKRQCLLTGNVDHHVMYHQDNN</sequence>
<proteinExistence type="predicted"/>